<dbReference type="GO" id="GO:0042158">
    <property type="term" value="P:lipoprotein biosynthetic process"/>
    <property type="evidence" value="ECO:0007669"/>
    <property type="project" value="UniProtKB-UniRule"/>
</dbReference>
<feature type="transmembrane region" description="Helical" evidence="7">
    <location>
        <begin position="92"/>
        <end position="114"/>
    </location>
</feature>
<comment type="similarity">
    <text evidence="1 7">Belongs to the Lgt family.</text>
</comment>
<evidence type="ECO:0000256" key="4">
    <source>
        <dbReference type="ARBA" id="ARBA00022692"/>
    </source>
</evidence>
<feature type="transmembrane region" description="Helical" evidence="7">
    <location>
        <begin position="56"/>
        <end position="80"/>
    </location>
</feature>
<dbReference type="EMBL" id="DVMQ01000014">
    <property type="protein sequence ID" value="HIU24055.1"/>
    <property type="molecule type" value="Genomic_DNA"/>
</dbReference>
<evidence type="ECO:0000256" key="3">
    <source>
        <dbReference type="ARBA" id="ARBA00022679"/>
    </source>
</evidence>
<gene>
    <name evidence="7" type="primary">lgt</name>
    <name evidence="8" type="ORF">IAD17_03955</name>
</gene>
<dbReference type="PANTHER" id="PTHR30589:SF0">
    <property type="entry name" value="PHOSPHATIDYLGLYCEROL--PROLIPOPROTEIN DIACYLGLYCERYL TRANSFERASE"/>
    <property type="match status" value="1"/>
</dbReference>
<organism evidence="8 9">
    <name type="scientific">Candidatus Coprovicinus avistercoris</name>
    <dbReference type="NCBI Taxonomy" id="2840754"/>
    <lineage>
        <taxon>Bacteria</taxon>
        <taxon>Bacillati</taxon>
        <taxon>Actinomycetota</taxon>
        <taxon>Coriobacteriia</taxon>
        <taxon>Coriobacteriales</taxon>
        <taxon>Coriobacteriaceae</taxon>
        <taxon>Coriobacteriaceae incertae sedis</taxon>
        <taxon>Candidatus Coprovicinus</taxon>
    </lineage>
</organism>
<evidence type="ECO:0000256" key="5">
    <source>
        <dbReference type="ARBA" id="ARBA00022989"/>
    </source>
</evidence>
<comment type="caution">
    <text evidence="8">The sequence shown here is derived from an EMBL/GenBank/DDBJ whole genome shotgun (WGS) entry which is preliminary data.</text>
</comment>
<dbReference type="AlphaFoldDB" id="A0A9D1HZA8"/>
<evidence type="ECO:0000313" key="9">
    <source>
        <dbReference type="Proteomes" id="UP000824078"/>
    </source>
</evidence>
<evidence type="ECO:0000256" key="6">
    <source>
        <dbReference type="ARBA" id="ARBA00023136"/>
    </source>
</evidence>
<dbReference type="InterPro" id="IPR001640">
    <property type="entry name" value="Lgt"/>
</dbReference>
<accession>A0A9D1HZA8</accession>
<dbReference type="NCBIfam" id="TIGR00544">
    <property type="entry name" value="lgt"/>
    <property type="match status" value="1"/>
</dbReference>
<proteinExistence type="inferred from homology"/>
<dbReference type="PANTHER" id="PTHR30589">
    <property type="entry name" value="PROLIPOPROTEIN DIACYLGLYCERYL TRANSFERASE"/>
    <property type="match status" value="1"/>
</dbReference>
<keyword evidence="2 7" id="KW-1003">Cell membrane</keyword>
<sequence length="278" mass="30559">MSLDAIYHALDPIAFSVGPFSVRWYGIAYVLGFVLGAVVVWRTQRRWHLNLTLDDLLTLMIGIALGVIIGGRLGYCLFYGDGYYLAHPLHIFMTFEGGMSFHGGLIGGILGGWISCKFTGLSPRTMLDLGLMAAPLGLFFGRCANFVNGELWGKPTDLPWGVTFETGGGIARHPSQLYEALLEGVVIFIVLQLLSRRRPAPPQGLITGAFLVLYGVFRILIEFVRVPDIQLGYLVGFLTMGQLLSIPLILAGLIEIALALKRQWPQSGYVPGREPYEN</sequence>
<dbReference type="HAMAP" id="MF_01147">
    <property type="entry name" value="Lgt"/>
    <property type="match status" value="1"/>
</dbReference>
<dbReference type="EC" id="2.5.1.145" evidence="7"/>
<keyword evidence="4 7" id="KW-0812">Transmembrane</keyword>
<comment type="pathway">
    <text evidence="7">Protein modification; lipoprotein biosynthesis (diacylglyceryl transfer).</text>
</comment>
<keyword evidence="3 7" id="KW-0808">Transferase</keyword>
<feature type="binding site" evidence="7">
    <location>
        <position position="142"/>
    </location>
    <ligand>
        <name>a 1,2-diacyl-sn-glycero-3-phospho-(1'-sn-glycerol)</name>
        <dbReference type="ChEBI" id="CHEBI:64716"/>
    </ligand>
</feature>
<protein>
    <recommendedName>
        <fullName evidence="7">Phosphatidylglycerol--prolipoprotein diacylglyceryl transferase</fullName>
        <ecNumber evidence="7">2.5.1.145</ecNumber>
    </recommendedName>
</protein>
<evidence type="ECO:0000313" key="8">
    <source>
        <dbReference type="EMBL" id="HIU24055.1"/>
    </source>
</evidence>
<comment type="subcellular location">
    <subcellularLocation>
        <location evidence="7">Cell membrane</location>
        <topology evidence="7">Multi-pass membrane protein</topology>
    </subcellularLocation>
</comment>
<dbReference type="PROSITE" id="PS01311">
    <property type="entry name" value="LGT"/>
    <property type="match status" value="1"/>
</dbReference>
<keyword evidence="5 7" id="KW-1133">Transmembrane helix</keyword>
<reference evidence="8" key="2">
    <citation type="journal article" date="2021" name="PeerJ">
        <title>Extensive microbial diversity within the chicken gut microbiome revealed by metagenomics and culture.</title>
        <authorList>
            <person name="Gilroy R."/>
            <person name="Ravi A."/>
            <person name="Getino M."/>
            <person name="Pursley I."/>
            <person name="Horton D.L."/>
            <person name="Alikhan N.F."/>
            <person name="Baker D."/>
            <person name="Gharbi K."/>
            <person name="Hall N."/>
            <person name="Watson M."/>
            <person name="Adriaenssens E.M."/>
            <person name="Foster-Nyarko E."/>
            <person name="Jarju S."/>
            <person name="Secka A."/>
            <person name="Antonio M."/>
            <person name="Oren A."/>
            <person name="Chaudhuri R.R."/>
            <person name="La Ragione R."/>
            <person name="Hildebrand F."/>
            <person name="Pallen M.J."/>
        </authorList>
    </citation>
    <scope>NUCLEOTIDE SEQUENCE</scope>
    <source>
        <strain evidence="8">ChiHjej12B11-29160</strain>
    </source>
</reference>
<keyword evidence="6 7" id="KW-0472">Membrane</keyword>
<dbReference type="Pfam" id="PF01790">
    <property type="entry name" value="LGT"/>
    <property type="match status" value="1"/>
</dbReference>
<evidence type="ECO:0000256" key="2">
    <source>
        <dbReference type="ARBA" id="ARBA00022475"/>
    </source>
</evidence>
<reference evidence="8" key="1">
    <citation type="submission" date="2020-10" db="EMBL/GenBank/DDBJ databases">
        <authorList>
            <person name="Gilroy R."/>
        </authorList>
    </citation>
    <scope>NUCLEOTIDE SEQUENCE</scope>
    <source>
        <strain evidence="8">ChiHjej12B11-29160</strain>
    </source>
</reference>
<dbReference type="GO" id="GO:0008961">
    <property type="term" value="F:phosphatidylglycerol-prolipoprotein diacylglyceryl transferase activity"/>
    <property type="evidence" value="ECO:0007669"/>
    <property type="project" value="UniProtKB-UniRule"/>
</dbReference>
<feature type="transmembrane region" description="Helical" evidence="7">
    <location>
        <begin position="24"/>
        <end position="44"/>
    </location>
</feature>
<evidence type="ECO:0000256" key="1">
    <source>
        <dbReference type="ARBA" id="ARBA00007150"/>
    </source>
</evidence>
<dbReference type="GO" id="GO:0005886">
    <property type="term" value="C:plasma membrane"/>
    <property type="evidence" value="ECO:0007669"/>
    <property type="project" value="UniProtKB-SubCell"/>
</dbReference>
<comment type="function">
    <text evidence="7">Catalyzes the transfer of the diacylglyceryl group from phosphatidylglycerol to the sulfhydryl group of the N-terminal cysteine of a prolipoprotein, the first step in the formation of mature lipoproteins.</text>
</comment>
<name>A0A9D1HZA8_9ACTN</name>
<evidence type="ECO:0000256" key="7">
    <source>
        <dbReference type="HAMAP-Rule" id="MF_01147"/>
    </source>
</evidence>
<comment type="catalytic activity">
    <reaction evidence="7">
        <text>L-cysteinyl-[prolipoprotein] + a 1,2-diacyl-sn-glycero-3-phospho-(1'-sn-glycerol) = an S-1,2-diacyl-sn-glyceryl-L-cysteinyl-[prolipoprotein] + sn-glycerol 1-phosphate + H(+)</text>
        <dbReference type="Rhea" id="RHEA:56712"/>
        <dbReference type="Rhea" id="RHEA-COMP:14679"/>
        <dbReference type="Rhea" id="RHEA-COMP:14680"/>
        <dbReference type="ChEBI" id="CHEBI:15378"/>
        <dbReference type="ChEBI" id="CHEBI:29950"/>
        <dbReference type="ChEBI" id="CHEBI:57685"/>
        <dbReference type="ChEBI" id="CHEBI:64716"/>
        <dbReference type="ChEBI" id="CHEBI:140658"/>
        <dbReference type="EC" id="2.5.1.145"/>
    </reaction>
</comment>
<feature type="transmembrane region" description="Helical" evidence="7">
    <location>
        <begin position="204"/>
        <end position="221"/>
    </location>
</feature>
<feature type="transmembrane region" description="Helical" evidence="7">
    <location>
        <begin position="233"/>
        <end position="260"/>
    </location>
</feature>
<dbReference type="Proteomes" id="UP000824078">
    <property type="component" value="Unassembled WGS sequence"/>
</dbReference>